<proteinExistence type="predicted"/>
<sequence>MIINPTFNMSDLTPYHEPLPDPVPPIDLVPSTDPVSPTSFTVTLSPYPDVSSSIQPRTVSKFMVSLPPESMMSLALPMPDTILDDQTVFTTDGLLHRYLIRWRDPPPTEDSWTTHDELAHLHSSILDEYLQQSSTESNFSKPGRIDAALGQTH</sequence>
<dbReference type="EMBL" id="KZ451976">
    <property type="protein sequence ID" value="PKA55898.1"/>
    <property type="molecule type" value="Genomic_DNA"/>
</dbReference>
<feature type="region of interest" description="Disordered" evidence="1">
    <location>
        <begin position="134"/>
        <end position="153"/>
    </location>
</feature>
<keyword evidence="4" id="KW-1185">Reference proteome</keyword>
<dbReference type="SUPFAM" id="SSF54160">
    <property type="entry name" value="Chromo domain-like"/>
    <property type="match status" value="1"/>
</dbReference>
<dbReference type="AlphaFoldDB" id="A0A2I0AK23"/>
<dbReference type="Gene3D" id="2.40.50.40">
    <property type="match status" value="1"/>
</dbReference>
<evidence type="ECO:0000313" key="3">
    <source>
        <dbReference type="EMBL" id="PKA55898.1"/>
    </source>
</evidence>
<name>A0A2I0AK23_9ASPA</name>
<organism evidence="3 4">
    <name type="scientific">Apostasia shenzhenica</name>
    <dbReference type="NCBI Taxonomy" id="1088818"/>
    <lineage>
        <taxon>Eukaryota</taxon>
        <taxon>Viridiplantae</taxon>
        <taxon>Streptophyta</taxon>
        <taxon>Embryophyta</taxon>
        <taxon>Tracheophyta</taxon>
        <taxon>Spermatophyta</taxon>
        <taxon>Magnoliopsida</taxon>
        <taxon>Liliopsida</taxon>
        <taxon>Asparagales</taxon>
        <taxon>Orchidaceae</taxon>
        <taxon>Apostasioideae</taxon>
        <taxon>Apostasia</taxon>
    </lineage>
</organism>
<evidence type="ECO:0000313" key="4">
    <source>
        <dbReference type="Proteomes" id="UP000236161"/>
    </source>
</evidence>
<evidence type="ECO:0000259" key="2">
    <source>
        <dbReference type="Pfam" id="PF00385"/>
    </source>
</evidence>
<dbReference type="InterPro" id="IPR016197">
    <property type="entry name" value="Chromo-like_dom_sf"/>
</dbReference>
<dbReference type="OrthoDB" id="785245at2759"/>
<feature type="domain" description="Chromo" evidence="2">
    <location>
        <begin position="79"/>
        <end position="131"/>
    </location>
</feature>
<dbReference type="Pfam" id="PF00385">
    <property type="entry name" value="Chromo"/>
    <property type="match status" value="1"/>
</dbReference>
<dbReference type="InterPro" id="IPR023780">
    <property type="entry name" value="Chromo_domain"/>
</dbReference>
<accession>A0A2I0AK23</accession>
<gene>
    <name evidence="3" type="ORF">AXF42_Ash014570</name>
</gene>
<dbReference type="Proteomes" id="UP000236161">
    <property type="component" value="Unassembled WGS sequence"/>
</dbReference>
<reference evidence="3 4" key="1">
    <citation type="journal article" date="2017" name="Nature">
        <title>The Apostasia genome and the evolution of orchids.</title>
        <authorList>
            <person name="Zhang G.Q."/>
            <person name="Liu K.W."/>
            <person name="Li Z."/>
            <person name="Lohaus R."/>
            <person name="Hsiao Y.Y."/>
            <person name="Niu S.C."/>
            <person name="Wang J.Y."/>
            <person name="Lin Y.C."/>
            <person name="Xu Q."/>
            <person name="Chen L.J."/>
            <person name="Yoshida K."/>
            <person name="Fujiwara S."/>
            <person name="Wang Z.W."/>
            <person name="Zhang Y.Q."/>
            <person name="Mitsuda N."/>
            <person name="Wang M."/>
            <person name="Liu G.H."/>
            <person name="Pecoraro L."/>
            <person name="Huang H.X."/>
            <person name="Xiao X.J."/>
            <person name="Lin M."/>
            <person name="Wu X.Y."/>
            <person name="Wu W.L."/>
            <person name="Chen Y.Y."/>
            <person name="Chang S.B."/>
            <person name="Sakamoto S."/>
            <person name="Ohme-Takagi M."/>
            <person name="Yagi M."/>
            <person name="Zeng S.J."/>
            <person name="Shen C.Y."/>
            <person name="Yeh C.M."/>
            <person name="Luo Y.B."/>
            <person name="Tsai W.C."/>
            <person name="Van de Peer Y."/>
            <person name="Liu Z.J."/>
        </authorList>
    </citation>
    <scope>NUCLEOTIDE SEQUENCE [LARGE SCALE GENOMIC DNA]</scope>
    <source>
        <strain evidence="4">cv. Shenzhen</strain>
        <tissue evidence="3">Stem</tissue>
    </source>
</reference>
<protein>
    <recommendedName>
        <fullName evidence="2">Chromo domain-containing protein</fullName>
    </recommendedName>
</protein>
<evidence type="ECO:0000256" key="1">
    <source>
        <dbReference type="SAM" id="MobiDB-lite"/>
    </source>
</evidence>